<evidence type="ECO:0000259" key="5">
    <source>
        <dbReference type="PROSITE" id="PS50931"/>
    </source>
</evidence>
<accession>A0A1G7D047</accession>
<dbReference type="Gene3D" id="3.40.190.290">
    <property type="match status" value="1"/>
</dbReference>
<dbReference type="AlphaFoldDB" id="A0A1G7D047"/>
<dbReference type="PRINTS" id="PR00039">
    <property type="entry name" value="HTHLYSR"/>
</dbReference>
<dbReference type="SUPFAM" id="SSF53850">
    <property type="entry name" value="Periplasmic binding protein-like II"/>
    <property type="match status" value="1"/>
</dbReference>
<dbReference type="InterPro" id="IPR000847">
    <property type="entry name" value="LysR_HTH_N"/>
</dbReference>
<dbReference type="STRING" id="416944.SAMN05421548_14922"/>
<dbReference type="SUPFAM" id="SSF46785">
    <property type="entry name" value="Winged helix' DNA-binding domain"/>
    <property type="match status" value="1"/>
</dbReference>
<dbReference type="OrthoDB" id="8650959at2"/>
<organism evidence="6 7">
    <name type="scientific">Paraburkholderia lycopersici</name>
    <dbReference type="NCBI Taxonomy" id="416944"/>
    <lineage>
        <taxon>Bacteria</taxon>
        <taxon>Pseudomonadati</taxon>
        <taxon>Pseudomonadota</taxon>
        <taxon>Betaproteobacteria</taxon>
        <taxon>Burkholderiales</taxon>
        <taxon>Burkholderiaceae</taxon>
        <taxon>Paraburkholderia</taxon>
    </lineage>
</organism>
<keyword evidence="2" id="KW-0805">Transcription regulation</keyword>
<evidence type="ECO:0000256" key="3">
    <source>
        <dbReference type="ARBA" id="ARBA00023125"/>
    </source>
</evidence>
<dbReference type="InterPro" id="IPR058163">
    <property type="entry name" value="LysR-type_TF_proteobact-type"/>
</dbReference>
<keyword evidence="7" id="KW-1185">Reference proteome</keyword>
<keyword evidence="4" id="KW-0804">Transcription</keyword>
<dbReference type="PANTHER" id="PTHR30537">
    <property type="entry name" value="HTH-TYPE TRANSCRIPTIONAL REGULATOR"/>
    <property type="match status" value="1"/>
</dbReference>
<dbReference type="Pfam" id="PF00126">
    <property type="entry name" value="HTH_1"/>
    <property type="match status" value="1"/>
</dbReference>
<dbReference type="Gene3D" id="1.10.10.10">
    <property type="entry name" value="Winged helix-like DNA-binding domain superfamily/Winged helix DNA-binding domain"/>
    <property type="match status" value="1"/>
</dbReference>
<feature type="domain" description="HTH lysR-type" evidence="5">
    <location>
        <begin position="8"/>
        <end position="63"/>
    </location>
</feature>
<evidence type="ECO:0000256" key="1">
    <source>
        <dbReference type="ARBA" id="ARBA00009437"/>
    </source>
</evidence>
<evidence type="ECO:0000313" key="6">
    <source>
        <dbReference type="EMBL" id="SDE44410.1"/>
    </source>
</evidence>
<evidence type="ECO:0000256" key="4">
    <source>
        <dbReference type="ARBA" id="ARBA00023163"/>
    </source>
</evidence>
<name>A0A1G7D047_9BURK</name>
<dbReference type="RefSeq" id="WP_092006328.1">
    <property type="nucleotide sequence ID" value="NZ_FMYQ01000049.1"/>
</dbReference>
<dbReference type="CDD" id="cd08422">
    <property type="entry name" value="PBP2_CrgA_like"/>
    <property type="match status" value="1"/>
</dbReference>
<dbReference type="GO" id="GO:0003677">
    <property type="term" value="F:DNA binding"/>
    <property type="evidence" value="ECO:0007669"/>
    <property type="project" value="UniProtKB-KW"/>
</dbReference>
<dbReference type="PANTHER" id="PTHR30537:SF5">
    <property type="entry name" value="HTH-TYPE TRANSCRIPTIONAL ACTIVATOR TTDR-RELATED"/>
    <property type="match status" value="1"/>
</dbReference>
<dbReference type="InterPro" id="IPR036390">
    <property type="entry name" value="WH_DNA-bd_sf"/>
</dbReference>
<gene>
    <name evidence="6" type="ORF">SAMN05421548_14922</name>
</gene>
<proteinExistence type="inferred from homology"/>
<evidence type="ECO:0000256" key="2">
    <source>
        <dbReference type="ARBA" id="ARBA00023015"/>
    </source>
</evidence>
<dbReference type="InterPro" id="IPR036388">
    <property type="entry name" value="WH-like_DNA-bd_sf"/>
</dbReference>
<dbReference type="GO" id="GO:0003700">
    <property type="term" value="F:DNA-binding transcription factor activity"/>
    <property type="evidence" value="ECO:0007669"/>
    <property type="project" value="InterPro"/>
</dbReference>
<dbReference type="EMBL" id="FMYQ01000049">
    <property type="protein sequence ID" value="SDE44410.1"/>
    <property type="molecule type" value="Genomic_DNA"/>
</dbReference>
<sequence>MAFDERMLNGMSVLAAVASNGSFAAAAEALNMSQPGVSRAIARLEARLDVRLFERHPRSVTLTDEGRLLYEQVVPLLSALEDAAESTVSHKSTVRGRLRVNVHPFFSSLVLGPRLSEFLTAHPDLKLDLVTRDELGDMVADGFDLAIRFGEPRSSSMIARKLLDTCVLTVADPSYLKRYGHPADPQALKDSHHVRIDFRNPETGRPFQWEFHRGGERFQLHSEGQLMINDVGTMHSVCLAGYGIAQVMELGVEHLLASGRLVNLFPEWTDERFPLYVLYPSRNHMPAKTNAFLDFVSSIVGNPR</sequence>
<dbReference type="PROSITE" id="PS50931">
    <property type="entry name" value="HTH_LYSR"/>
    <property type="match status" value="1"/>
</dbReference>
<dbReference type="Pfam" id="PF03466">
    <property type="entry name" value="LysR_substrate"/>
    <property type="match status" value="1"/>
</dbReference>
<comment type="similarity">
    <text evidence="1">Belongs to the LysR transcriptional regulatory family.</text>
</comment>
<reference evidence="7" key="1">
    <citation type="submission" date="2016-09" db="EMBL/GenBank/DDBJ databases">
        <authorList>
            <person name="Varghese N."/>
            <person name="Submissions S."/>
        </authorList>
    </citation>
    <scope>NUCLEOTIDE SEQUENCE [LARGE SCALE GENOMIC DNA]</scope>
    <source>
        <strain evidence="7">TNe-862</strain>
    </source>
</reference>
<dbReference type="FunFam" id="1.10.10.10:FF:000001">
    <property type="entry name" value="LysR family transcriptional regulator"/>
    <property type="match status" value="1"/>
</dbReference>
<protein>
    <submittedName>
        <fullName evidence="6">DNA-binding transcriptional regulator, LysR family</fullName>
    </submittedName>
</protein>
<dbReference type="Proteomes" id="UP000198908">
    <property type="component" value="Unassembled WGS sequence"/>
</dbReference>
<evidence type="ECO:0000313" key="7">
    <source>
        <dbReference type="Proteomes" id="UP000198908"/>
    </source>
</evidence>
<dbReference type="InterPro" id="IPR005119">
    <property type="entry name" value="LysR_subst-bd"/>
</dbReference>
<keyword evidence="3 6" id="KW-0238">DNA-binding</keyword>